<evidence type="ECO:0000256" key="2">
    <source>
        <dbReference type="ARBA" id="ARBA00022741"/>
    </source>
</evidence>
<feature type="region of interest" description="Disordered" evidence="5">
    <location>
        <begin position="543"/>
        <end position="585"/>
    </location>
</feature>
<dbReference type="CDD" id="cd00154">
    <property type="entry name" value="Rab"/>
    <property type="match status" value="1"/>
</dbReference>
<dbReference type="PRINTS" id="PR00449">
    <property type="entry name" value="RASTRNSFRMNG"/>
</dbReference>
<protein>
    <submittedName>
        <fullName evidence="8">Receptor-like kinase TMK4</fullName>
    </submittedName>
</protein>
<dbReference type="InterPro" id="IPR001806">
    <property type="entry name" value="Small_GTPase"/>
</dbReference>
<dbReference type="InterPro" id="IPR011009">
    <property type="entry name" value="Kinase-like_dom_sf"/>
</dbReference>
<dbReference type="PROSITE" id="PS51419">
    <property type="entry name" value="RAB"/>
    <property type="match status" value="1"/>
</dbReference>
<sequence>MGNIASNDNVKLCEKIGEGSYGEVYRGVWKGRQVAAKKLRSFFFENDFFCLQNKGRIFNDLKKEWEIMSGLKHKNIVEYLTVIMPQEGSPIIVTELCTTDLFHFIRKESNCKVLFSDAVSIMLNVAEGLDYLHGLKDPVIHRDLSSKNILIKDLESKEAKIADMGLSKVFPNGAMYATPGVGCIIYAAPETYPEKLGRGRYSQKAYYTEKVDIFSFGAVLLEVIVGRLPDYLPNPILEDGEVLPEYIRRSKEIYDMGPDHPLRDLVISCLDNAPQDRPDARGLVEFLTSFKLPEKVDVPSPGSSYKSAEQSIPISRATPMSVERVMTRGYDYGFKVVVLGTPGVGKTSIIQRFLHPEMEMDVFRPTIDPGDYFERLQIRGKTVHLHIVDTPGEVKSLHHSALRTTPLVYRGVNGVALVCDVGCRISFNQLPQWLQIVRDRCSPETPVVVVCNQTDKPQTQWKVSSGEAEAWALNNDLFYIETSAKGLINIDEIFTILIEKMIQQRLLNEPSCSNFGTNPDDTWVSGISSRSLLKNSTPNSYGIPAITEKTQTRPLPPAESIRVEFPATPQGSIDQKNKGKCCKSS</sequence>
<dbReference type="PANTHER" id="PTHR44329:SF298">
    <property type="entry name" value="MIXED LINEAGE KINASE DOMAIN-LIKE PROTEIN"/>
    <property type="match status" value="1"/>
</dbReference>
<dbReference type="SMART" id="SM00173">
    <property type="entry name" value="RAS"/>
    <property type="match status" value="1"/>
</dbReference>
<dbReference type="InterPro" id="IPR001245">
    <property type="entry name" value="Ser-Thr/Tyr_kinase_cat_dom"/>
</dbReference>
<keyword evidence="2 4" id="KW-0547">Nucleotide-binding</keyword>
<evidence type="ECO:0000256" key="3">
    <source>
        <dbReference type="ARBA" id="ARBA00022840"/>
    </source>
</evidence>
<dbReference type="SUPFAM" id="SSF52540">
    <property type="entry name" value="P-loop containing nucleoside triphosphate hydrolases"/>
    <property type="match status" value="1"/>
</dbReference>
<dbReference type="GO" id="GO:0003924">
    <property type="term" value="F:GTPase activity"/>
    <property type="evidence" value="ECO:0007669"/>
    <property type="project" value="InterPro"/>
</dbReference>
<dbReference type="Pfam" id="PF00071">
    <property type="entry name" value="Ras"/>
    <property type="match status" value="1"/>
</dbReference>
<dbReference type="Pfam" id="PF07714">
    <property type="entry name" value="PK_Tyr_Ser-Thr"/>
    <property type="match status" value="1"/>
</dbReference>
<evidence type="ECO:0000256" key="1">
    <source>
        <dbReference type="ARBA" id="ARBA00008171"/>
    </source>
</evidence>
<dbReference type="SMART" id="SM00175">
    <property type="entry name" value="RAB"/>
    <property type="match status" value="1"/>
</dbReference>
<dbReference type="SUPFAM" id="SSF56112">
    <property type="entry name" value="Protein kinase-like (PK-like)"/>
    <property type="match status" value="1"/>
</dbReference>
<proteinExistence type="inferred from homology"/>
<dbReference type="OrthoDB" id="339325at2759"/>
<feature type="binding site" evidence="4">
    <location>
        <position position="38"/>
    </location>
    <ligand>
        <name>ATP</name>
        <dbReference type="ChEBI" id="CHEBI:30616"/>
    </ligand>
</feature>
<dbReference type="InterPro" id="IPR008266">
    <property type="entry name" value="Tyr_kinase_AS"/>
</dbReference>
<dbReference type="PROSITE" id="PS00109">
    <property type="entry name" value="PROTEIN_KINASE_TYR"/>
    <property type="match status" value="1"/>
</dbReference>
<dbReference type="PROSITE" id="PS50011">
    <property type="entry name" value="PROTEIN_KINASE_DOM"/>
    <property type="match status" value="1"/>
</dbReference>
<dbReference type="GO" id="GO:0097527">
    <property type="term" value="P:necroptotic signaling pathway"/>
    <property type="evidence" value="ECO:0007669"/>
    <property type="project" value="TreeGrafter"/>
</dbReference>
<accession>A0A6P8IF79</accession>
<organism evidence="7 8">
    <name type="scientific">Actinia tenebrosa</name>
    <name type="common">Australian red waratah sea anemone</name>
    <dbReference type="NCBI Taxonomy" id="6105"/>
    <lineage>
        <taxon>Eukaryota</taxon>
        <taxon>Metazoa</taxon>
        <taxon>Cnidaria</taxon>
        <taxon>Anthozoa</taxon>
        <taxon>Hexacorallia</taxon>
        <taxon>Actiniaria</taxon>
        <taxon>Actiniidae</taxon>
        <taxon>Actinia</taxon>
    </lineage>
</organism>
<dbReference type="Proteomes" id="UP000515163">
    <property type="component" value="Unplaced"/>
</dbReference>
<dbReference type="PANTHER" id="PTHR44329">
    <property type="entry name" value="SERINE/THREONINE-PROTEIN KINASE TNNI3K-RELATED"/>
    <property type="match status" value="1"/>
</dbReference>
<dbReference type="GO" id="GO:0004672">
    <property type="term" value="F:protein kinase activity"/>
    <property type="evidence" value="ECO:0007669"/>
    <property type="project" value="InterPro"/>
</dbReference>
<gene>
    <name evidence="8" type="primary">LOC116300589</name>
</gene>
<dbReference type="SMART" id="SM00174">
    <property type="entry name" value="RHO"/>
    <property type="match status" value="1"/>
</dbReference>
<dbReference type="InterPro" id="IPR005225">
    <property type="entry name" value="Small_GTP-bd"/>
</dbReference>
<keyword evidence="3 4" id="KW-0067">ATP-binding</keyword>
<dbReference type="InterPro" id="IPR027417">
    <property type="entry name" value="P-loop_NTPase"/>
</dbReference>
<dbReference type="InterPro" id="IPR000719">
    <property type="entry name" value="Prot_kinase_dom"/>
</dbReference>
<dbReference type="AlphaFoldDB" id="A0A6P8IF79"/>
<reference evidence="8" key="1">
    <citation type="submission" date="2025-08" db="UniProtKB">
        <authorList>
            <consortium name="RefSeq"/>
        </authorList>
    </citation>
    <scope>IDENTIFICATION</scope>
    <source>
        <tissue evidence="8">Tentacle</tissue>
    </source>
</reference>
<dbReference type="PROSITE" id="PS00107">
    <property type="entry name" value="PROTEIN_KINASE_ATP"/>
    <property type="match status" value="1"/>
</dbReference>
<keyword evidence="7" id="KW-1185">Reference proteome</keyword>
<dbReference type="InterPro" id="IPR017441">
    <property type="entry name" value="Protein_kinase_ATP_BS"/>
</dbReference>
<evidence type="ECO:0000256" key="5">
    <source>
        <dbReference type="SAM" id="MobiDB-lite"/>
    </source>
</evidence>
<evidence type="ECO:0000259" key="6">
    <source>
        <dbReference type="PROSITE" id="PS50011"/>
    </source>
</evidence>
<name>A0A6P8IF79_ACTTE</name>
<dbReference type="GeneID" id="116300589"/>
<dbReference type="NCBIfam" id="TIGR00231">
    <property type="entry name" value="small_GTP"/>
    <property type="match status" value="1"/>
</dbReference>
<dbReference type="KEGG" id="aten:116300589"/>
<comment type="similarity">
    <text evidence="1">Belongs to the protein kinase superfamily. TKL Ser/Thr protein kinase family. ROCO subfamily.</text>
</comment>
<evidence type="ECO:0000256" key="4">
    <source>
        <dbReference type="PROSITE-ProRule" id="PRU10141"/>
    </source>
</evidence>
<dbReference type="Gene3D" id="3.40.50.300">
    <property type="entry name" value="P-loop containing nucleotide triphosphate hydrolases"/>
    <property type="match status" value="1"/>
</dbReference>
<dbReference type="InterPro" id="IPR051681">
    <property type="entry name" value="Ser/Thr_Kinases-Pseudokinases"/>
</dbReference>
<evidence type="ECO:0000313" key="7">
    <source>
        <dbReference type="Proteomes" id="UP000515163"/>
    </source>
</evidence>
<dbReference type="RefSeq" id="XP_031565380.1">
    <property type="nucleotide sequence ID" value="XM_031709520.1"/>
</dbReference>
<feature type="domain" description="Protein kinase" evidence="6">
    <location>
        <begin position="10"/>
        <end position="290"/>
    </location>
</feature>
<dbReference type="Gene3D" id="1.10.510.10">
    <property type="entry name" value="Transferase(Phosphotransferase) domain 1"/>
    <property type="match status" value="1"/>
</dbReference>
<dbReference type="GO" id="GO:0005525">
    <property type="term" value="F:GTP binding"/>
    <property type="evidence" value="ECO:0007669"/>
    <property type="project" value="InterPro"/>
</dbReference>
<evidence type="ECO:0000313" key="8">
    <source>
        <dbReference type="RefSeq" id="XP_031565380.1"/>
    </source>
</evidence>
<dbReference type="GO" id="GO:0005524">
    <property type="term" value="F:ATP binding"/>
    <property type="evidence" value="ECO:0007669"/>
    <property type="project" value="UniProtKB-UniRule"/>
</dbReference>
<dbReference type="InParanoid" id="A0A6P8IF79"/>
<dbReference type="PROSITE" id="PS51421">
    <property type="entry name" value="RAS"/>
    <property type="match status" value="1"/>
</dbReference>